<dbReference type="GO" id="GO:0004048">
    <property type="term" value="F:anthranilate phosphoribosyltransferase activity"/>
    <property type="evidence" value="ECO:0007669"/>
    <property type="project" value="UniProtKB-EC"/>
</dbReference>
<evidence type="ECO:0000259" key="10">
    <source>
        <dbReference type="Pfam" id="PF00591"/>
    </source>
</evidence>
<dbReference type="PANTHER" id="PTHR43285:SF2">
    <property type="entry name" value="ANTHRANILATE PHOSPHORIBOSYLTRANSFERASE"/>
    <property type="match status" value="1"/>
</dbReference>
<dbReference type="NCBIfam" id="TIGR01245">
    <property type="entry name" value="trpD"/>
    <property type="match status" value="1"/>
</dbReference>
<gene>
    <name evidence="12" type="ORF">B9G98_03171</name>
</gene>
<evidence type="ECO:0000256" key="5">
    <source>
        <dbReference type="ARBA" id="ARBA00022679"/>
    </source>
</evidence>
<evidence type="ECO:0000256" key="3">
    <source>
        <dbReference type="ARBA" id="ARBA00022605"/>
    </source>
</evidence>
<evidence type="ECO:0000256" key="1">
    <source>
        <dbReference type="ARBA" id="ARBA00004907"/>
    </source>
</evidence>
<dbReference type="Gene3D" id="3.40.1030.10">
    <property type="entry name" value="Nucleoside phosphorylase/phosphoribosyltransferase catalytic domain"/>
    <property type="match status" value="1"/>
</dbReference>
<evidence type="ECO:0000256" key="6">
    <source>
        <dbReference type="ARBA" id="ARBA00022822"/>
    </source>
</evidence>
<reference evidence="12 13" key="1">
    <citation type="submission" date="2017-04" db="EMBL/GenBank/DDBJ databases">
        <title>Genome sequencing of [Candida] sorbophila.</title>
        <authorList>
            <person name="Ahn J.O."/>
        </authorList>
    </citation>
    <scope>NUCLEOTIDE SEQUENCE [LARGE SCALE GENOMIC DNA]</scope>
    <source>
        <strain evidence="12 13">DS02</strain>
    </source>
</reference>
<dbReference type="Pfam" id="PF00591">
    <property type="entry name" value="Glycos_transf_3"/>
    <property type="match status" value="1"/>
</dbReference>
<evidence type="ECO:0000313" key="13">
    <source>
        <dbReference type="Proteomes" id="UP000238350"/>
    </source>
</evidence>
<evidence type="ECO:0000256" key="8">
    <source>
        <dbReference type="ARBA" id="ARBA00061500"/>
    </source>
</evidence>
<dbReference type="SUPFAM" id="SSF52418">
    <property type="entry name" value="Nucleoside phosphorylase/phosphoribosyltransferase catalytic domain"/>
    <property type="match status" value="1"/>
</dbReference>
<evidence type="ECO:0000259" key="11">
    <source>
        <dbReference type="Pfam" id="PF02885"/>
    </source>
</evidence>
<comment type="caution">
    <text evidence="12">The sequence shown here is derived from an EMBL/GenBank/DDBJ whole genome shotgun (WGS) entry which is preliminary data.</text>
</comment>
<feature type="domain" description="Glycosyl transferase family 3" evidence="10">
    <location>
        <begin position="85"/>
        <end position="344"/>
    </location>
</feature>
<dbReference type="FunFam" id="3.40.1030.10:FF:000002">
    <property type="entry name" value="Anthranilate phosphoribosyltransferase"/>
    <property type="match status" value="1"/>
</dbReference>
<keyword evidence="6" id="KW-0822">Tryptophan biosynthesis</keyword>
<dbReference type="InterPro" id="IPR035902">
    <property type="entry name" value="Nuc_phospho_transferase"/>
</dbReference>
<keyword evidence="5 12" id="KW-0808">Transferase</keyword>
<sequence length="356" mass="37762">MARDLVPYLKTLVRNADDLTAQDISEALDIILTSDEVPDVQISGFLVGAKAVSRDHQEDFILAATRRLKKVANMIPASEISNTAGFVDIVGTGGDGQNTFNVSTTSAIVVSGMGIPVCKHGGPASTSKSGASDLLGALGAKLENVNAKTAGGLLSTNNFVYLSGPVFHPVLARTRIIRKNMGVPSIFNLVGPLLNPAPIRSRVIGVYAQNLGQIFIECIRELNKDTPFPSGNAMVVWGTEGLDEISPAQKTQIWRLVDGEITTDYIEPADFGLPAHSLTEVASGTPTENAAIVRQLINDELPENHPILDYVLINSAALAVVDGLARDWKRGVELARDSIKSGAAKKALEAFVAASK</sequence>
<dbReference type="Pfam" id="PF02885">
    <property type="entry name" value="Glycos_trans_3N"/>
    <property type="match status" value="1"/>
</dbReference>
<evidence type="ECO:0000313" key="12">
    <source>
        <dbReference type="EMBL" id="PRT55551.1"/>
    </source>
</evidence>
<evidence type="ECO:0000256" key="4">
    <source>
        <dbReference type="ARBA" id="ARBA00022676"/>
    </source>
</evidence>
<dbReference type="InterPro" id="IPR017459">
    <property type="entry name" value="Glycosyl_Trfase_fam3_N_dom"/>
</dbReference>
<keyword evidence="13" id="KW-1185">Reference proteome</keyword>
<evidence type="ECO:0000256" key="9">
    <source>
        <dbReference type="ARBA" id="ARBA00071401"/>
    </source>
</evidence>
<dbReference type="Proteomes" id="UP000238350">
    <property type="component" value="Unassembled WGS sequence"/>
</dbReference>
<dbReference type="EC" id="2.4.2.18" evidence="2"/>
<proteinExistence type="inferred from homology"/>
<dbReference type="AlphaFoldDB" id="A0A2T0FKM8"/>
<keyword evidence="3" id="KW-0028">Amino-acid biosynthesis</keyword>
<dbReference type="InterPro" id="IPR005940">
    <property type="entry name" value="Anthranilate_Pribosyl_Tfrase"/>
</dbReference>
<dbReference type="GeneID" id="36516919"/>
<keyword evidence="7" id="KW-0057">Aromatic amino acid biosynthesis</keyword>
<dbReference type="EMBL" id="NDIQ01000021">
    <property type="protein sequence ID" value="PRT55551.1"/>
    <property type="molecule type" value="Genomic_DNA"/>
</dbReference>
<dbReference type="GO" id="GO:0000162">
    <property type="term" value="P:L-tryptophan biosynthetic process"/>
    <property type="evidence" value="ECO:0007669"/>
    <property type="project" value="UniProtKB-KW"/>
</dbReference>
<comment type="similarity">
    <text evidence="8">Belongs to the anthranilate phosphoribosyltransferase family.</text>
</comment>
<evidence type="ECO:0000256" key="2">
    <source>
        <dbReference type="ARBA" id="ARBA00011948"/>
    </source>
</evidence>
<dbReference type="InterPro" id="IPR000312">
    <property type="entry name" value="Glycosyl_Trfase_fam3"/>
</dbReference>
<keyword evidence="4 12" id="KW-0328">Glycosyltransferase</keyword>
<feature type="domain" description="Glycosyl transferase family 3 N-terminal" evidence="11">
    <location>
        <begin position="7"/>
        <end position="66"/>
    </location>
</feature>
<organism evidence="12 13">
    <name type="scientific">Wickerhamiella sorbophila</name>
    <dbReference type="NCBI Taxonomy" id="45607"/>
    <lineage>
        <taxon>Eukaryota</taxon>
        <taxon>Fungi</taxon>
        <taxon>Dikarya</taxon>
        <taxon>Ascomycota</taxon>
        <taxon>Saccharomycotina</taxon>
        <taxon>Dipodascomycetes</taxon>
        <taxon>Dipodascales</taxon>
        <taxon>Trichomonascaceae</taxon>
        <taxon>Wickerhamiella</taxon>
    </lineage>
</organism>
<name>A0A2T0FKM8_9ASCO</name>
<dbReference type="OrthoDB" id="427800at2759"/>
<dbReference type="STRING" id="45607.A0A2T0FKM8"/>
<dbReference type="RefSeq" id="XP_024665496.1">
    <property type="nucleotide sequence ID" value="XM_024809728.1"/>
</dbReference>
<dbReference type="PANTHER" id="PTHR43285">
    <property type="entry name" value="ANTHRANILATE PHOSPHORIBOSYLTRANSFERASE"/>
    <property type="match status" value="1"/>
</dbReference>
<accession>A0A2T0FKM8</accession>
<dbReference type="HAMAP" id="MF_00211">
    <property type="entry name" value="TrpD"/>
    <property type="match status" value="1"/>
</dbReference>
<evidence type="ECO:0000256" key="7">
    <source>
        <dbReference type="ARBA" id="ARBA00023141"/>
    </source>
</evidence>
<protein>
    <recommendedName>
        <fullName evidence="9">Anthranilate phosphoribosyltransferase</fullName>
        <ecNumber evidence="2">2.4.2.18</ecNumber>
    </recommendedName>
</protein>
<comment type="pathway">
    <text evidence="1">Amino-acid biosynthesis; L-tryptophan biosynthesis; L-tryptophan from chorismate: step 2/5.</text>
</comment>
<dbReference type="GO" id="GO:0005829">
    <property type="term" value="C:cytosol"/>
    <property type="evidence" value="ECO:0007669"/>
    <property type="project" value="TreeGrafter"/>
</dbReference>